<feature type="compositionally biased region" description="Basic residues" evidence="1">
    <location>
        <begin position="509"/>
        <end position="524"/>
    </location>
</feature>
<name>A0A8H5CJC7_9AGAR</name>
<evidence type="ECO:0000256" key="2">
    <source>
        <dbReference type="SAM" id="SignalP"/>
    </source>
</evidence>
<dbReference type="InterPro" id="IPR018535">
    <property type="entry name" value="DUF1996"/>
</dbReference>
<feature type="domain" description="DUF1996" evidence="3">
    <location>
        <begin position="38"/>
        <end position="267"/>
    </location>
</feature>
<evidence type="ECO:0000259" key="3">
    <source>
        <dbReference type="Pfam" id="PF09362"/>
    </source>
</evidence>
<organism evidence="4 5">
    <name type="scientific">Ephemerocybe angulata</name>
    <dbReference type="NCBI Taxonomy" id="980116"/>
    <lineage>
        <taxon>Eukaryota</taxon>
        <taxon>Fungi</taxon>
        <taxon>Dikarya</taxon>
        <taxon>Basidiomycota</taxon>
        <taxon>Agaricomycotina</taxon>
        <taxon>Agaricomycetes</taxon>
        <taxon>Agaricomycetidae</taxon>
        <taxon>Agaricales</taxon>
        <taxon>Agaricineae</taxon>
        <taxon>Psathyrellaceae</taxon>
        <taxon>Ephemerocybe</taxon>
    </lineage>
</organism>
<dbReference type="Proteomes" id="UP000541558">
    <property type="component" value="Unassembled WGS sequence"/>
</dbReference>
<sequence>MGASTTIFSTAFLALCMSATANAYWLMGANAITKERIDPIVNPGKVSGHTHIVFGGSNFGLTASTENMRKSECSSVPVKEDKSNYWAPLLYFQWANGSFSSLDGGSVIYYLFNDKAGTTTAFPPDFRMLSGDPTLRSYNATSPAQLAIDFLCLDFNGQTTKHTGLPEKQCPSGIRSQVNFPSCWDGKNVDSPDHKSHVAFRSGGPDSGDCLDPKYPVNLPRIFMELYWNTGEFDKVRSQAMNPNQPFVFAYGDPTGYGNHADFYNGWEDGVLQRAVDNCNCNPYGDPTCCGDKGIFTLLKDHQCHITPGLDERTTGMLPKLPGNNPVQPAGQRATMYSDPVSPARILPVFAYTGDSPTATGTVVGGPTTASSTGGSSSTATTTSSSAATTTSSSTATATSSSATTTTSTTSSSSGSVSTTSSSSLSTPAVVGTSSTTSTSTSTGKPTATVTTKPTATATGTTSTSTTTSTTSSSASGTAKPTKPAATVTATTSSAGASKPTSSQMCGKPKSHHHGKRHFSRNHQRRYDFDVDDYYHAA</sequence>
<proteinExistence type="predicted"/>
<feature type="chain" id="PRO_5034541931" description="DUF1996 domain-containing protein" evidence="2">
    <location>
        <begin position="24"/>
        <end position="538"/>
    </location>
</feature>
<dbReference type="PANTHER" id="PTHR43662">
    <property type="match status" value="1"/>
</dbReference>
<feature type="region of interest" description="Disordered" evidence="1">
    <location>
        <begin position="359"/>
        <end position="529"/>
    </location>
</feature>
<evidence type="ECO:0000313" key="4">
    <source>
        <dbReference type="EMBL" id="KAF5342399.1"/>
    </source>
</evidence>
<protein>
    <recommendedName>
        <fullName evidence="3">DUF1996 domain-containing protein</fullName>
    </recommendedName>
</protein>
<dbReference type="Pfam" id="PF09362">
    <property type="entry name" value="DUF1996"/>
    <property type="match status" value="1"/>
</dbReference>
<gene>
    <name evidence="4" type="ORF">D9611_001382</name>
</gene>
<feature type="signal peptide" evidence="2">
    <location>
        <begin position="1"/>
        <end position="23"/>
    </location>
</feature>
<dbReference type="OrthoDB" id="74764at2759"/>
<comment type="caution">
    <text evidence="4">The sequence shown here is derived from an EMBL/GenBank/DDBJ whole genome shotgun (WGS) entry which is preliminary data.</text>
</comment>
<dbReference type="AlphaFoldDB" id="A0A8H5CJC7"/>
<evidence type="ECO:0000313" key="5">
    <source>
        <dbReference type="Proteomes" id="UP000541558"/>
    </source>
</evidence>
<dbReference type="EMBL" id="JAACJK010000001">
    <property type="protein sequence ID" value="KAF5342399.1"/>
    <property type="molecule type" value="Genomic_DNA"/>
</dbReference>
<keyword evidence="2" id="KW-0732">Signal</keyword>
<dbReference type="PANTHER" id="PTHR43662:SF3">
    <property type="entry name" value="DOMAIN PROTEIN, PUTATIVE (AFU_ORTHOLOGUE AFUA_6G11970)-RELATED"/>
    <property type="match status" value="1"/>
</dbReference>
<reference evidence="4 5" key="1">
    <citation type="journal article" date="2020" name="ISME J.">
        <title>Uncovering the hidden diversity of litter-decomposition mechanisms in mushroom-forming fungi.</title>
        <authorList>
            <person name="Floudas D."/>
            <person name="Bentzer J."/>
            <person name="Ahren D."/>
            <person name="Johansson T."/>
            <person name="Persson P."/>
            <person name="Tunlid A."/>
        </authorList>
    </citation>
    <scope>NUCLEOTIDE SEQUENCE [LARGE SCALE GENOMIC DNA]</scope>
    <source>
        <strain evidence="4 5">CBS 175.51</strain>
    </source>
</reference>
<feature type="compositionally biased region" description="Low complexity" evidence="1">
    <location>
        <begin position="359"/>
        <end position="503"/>
    </location>
</feature>
<feature type="region of interest" description="Disordered" evidence="1">
    <location>
        <begin position="312"/>
        <end position="335"/>
    </location>
</feature>
<evidence type="ECO:0000256" key="1">
    <source>
        <dbReference type="SAM" id="MobiDB-lite"/>
    </source>
</evidence>
<keyword evidence="5" id="KW-1185">Reference proteome</keyword>
<accession>A0A8H5CJC7</accession>